<keyword evidence="11" id="KW-0333">Golgi apparatus</keyword>
<dbReference type="EMBL" id="JADGKB010000045">
    <property type="protein sequence ID" value="KAJ3256853.1"/>
    <property type="molecule type" value="Genomic_DNA"/>
</dbReference>
<dbReference type="Pfam" id="PF00168">
    <property type="entry name" value="C2"/>
    <property type="match status" value="1"/>
</dbReference>
<keyword evidence="2 11" id="KW-0444">Lipid biosynthesis</keyword>
<sequence length="759" mass="85659">MLWDKDFLKSDFLGYLEFTIGEILSLFVQGTLEGEPNWYPLHSRTPKEIVSGDIKLQFSIMEGLAPTFKQILTSMNKSSNAELIATDDPADDLYFNHTFNVPNPDEVDDKTVGSLQTSLDGLSVVPEEKHSTEEVTLLKHSDLVGMLLIELIGAKDLPYEKNSLKTNFNCDPFAVVSYGKKTYRTKVIRHNLNPEWNQSIYLHLKKDDLANDWPITWCIYDYERFHKNNAICESNSYLSSIIEKCDRPVKNPQGPTYYKPVYLDFEMTNTKAIVLNPPKLKIQCSYIPYKEIRRNFWLSLLEIYGYNTPDGEKKIDKVSFVTMLDSIECNFSDGTINNMFAMLKKSPDDELTFAEAFEILELKIKPSSMLPEDASPLGIENERLMLIKQCPICKKPFEHRGDFDVVSHFALCSHGHLEKLDLLAMGGFLTQQYASLGWITKIFSYVTFGGLGIGKNSGQILYQDRATGQLVKEKMPTYIRLGIRLLYQVAGSKSAVESKAIKRFLKNYTIKQGAKFDSPASKAQISQFAAYHDLDLDEILDPIDSFQNFNEFFYRKLKPDARTLASADPNVVVSPADARTNVFQTVSAAQEFWIKGSKFNLSTLFGDDELASIFADGSMSISRLAPQDYHRFHFPVDGTVGPTKKVEGTYFTVNPMAVRTTVDVYTENVRTITIINSTHHGKVAYVCIGAMLVGSIVLTSSEGQQVQRMDEHGYFKFGGSTILLFFEKGRIEFDSDLLSNSATSLETLVKMGNSLGKHK</sequence>
<dbReference type="Pfam" id="PF02666">
    <property type="entry name" value="PS_Dcarbxylase"/>
    <property type="match status" value="1"/>
</dbReference>
<comment type="subcellular location">
    <subcellularLocation>
        <location evidence="11">Golgi apparatus membrane</location>
        <topology evidence="11">Peripheral membrane protein</topology>
        <orientation evidence="11">Cytoplasmic side</orientation>
    </subcellularLocation>
    <subcellularLocation>
        <location evidence="11">Endosome membrane</location>
        <topology evidence="11">Peripheral membrane protein</topology>
        <orientation evidence="11">Cytoplasmic side</orientation>
    </subcellularLocation>
</comment>
<dbReference type="Gene3D" id="2.60.40.150">
    <property type="entry name" value="C2 domain"/>
    <property type="match status" value="2"/>
</dbReference>
<proteinExistence type="inferred from homology"/>
<evidence type="ECO:0000256" key="10">
    <source>
        <dbReference type="ARBA" id="ARBA00023317"/>
    </source>
</evidence>
<evidence type="ECO:0000259" key="12">
    <source>
        <dbReference type="PROSITE" id="PS50004"/>
    </source>
</evidence>
<dbReference type="GO" id="GO:0006646">
    <property type="term" value="P:phosphatidylethanolamine biosynthetic process"/>
    <property type="evidence" value="ECO:0007669"/>
    <property type="project" value="UniProtKB-UniRule"/>
</dbReference>
<evidence type="ECO:0000256" key="1">
    <source>
        <dbReference type="ARBA" id="ARBA00005189"/>
    </source>
</evidence>
<keyword evidence="5 11" id="KW-0472">Membrane</keyword>
<evidence type="ECO:0000313" key="14">
    <source>
        <dbReference type="Proteomes" id="UP001210925"/>
    </source>
</evidence>
<feature type="chain" id="PRO_5041753093" description="Phosphatidylserine decarboxylase 2 alpha chain" evidence="11">
    <location>
        <begin position="720"/>
        <end position="759"/>
    </location>
</feature>
<dbReference type="GO" id="GO:0010008">
    <property type="term" value="C:endosome membrane"/>
    <property type="evidence" value="ECO:0007669"/>
    <property type="project" value="UniProtKB-SubCell"/>
</dbReference>
<keyword evidence="7 11" id="KW-0594">Phospholipid biosynthesis</keyword>
<dbReference type="PROSITE" id="PS50004">
    <property type="entry name" value="C2"/>
    <property type="match status" value="1"/>
</dbReference>
<comment type="catalytic activity">
    <reaction evidence="11">
        <text>a 1,2-diacyl-sn-glycero-3-phospho-L-serine + H(+) = a 1,2-diacyl-sn-glycero-3-phosphoethanolamine + CO2</text>
        <dbReference type="Rhea" id="RHEA:20828"/>
        <dbReference type="ChEBI" id="CHEBI:15378"/>
        <dbReference type="ChEBI" id="CHEBI:16526"/>
        <dbReference type="ChEBI" id="CHEBI:57262"/>
        <dbReference type="ChEBI" id="CHEBI:64612"/>
        <dbReference type="EC" id="4.1.1.65"/>
    </reaction>
</comment>
<comment type="pathway">
    <text evidence="11">Phospholipid metabolism; phosphatidylethanolamine biosynthesis; phosphatidylethanolamine from CDP-diacylglycerol: step 2/2.</text>
</comment>
<gene>
    <name evidence="11" type="primary">PSD2</name>
    <name evidence="13" type="ORF">HK103_005097</name>
</gene>
<dbReference type="SMART" id="SM00239">
    <property type="entry name" value="C2"/>
    <property type="match status" value="1"/>
</dbReference>
<comment type="subunit">
    <text evidence="11">Heterodimer of a large membrane-associated beta subunit and a small pyruvoyl-containing alpha subunit.</text>
</comment>
<keyword evidence="11" id="KW-0967">Endosome</keyword>
<dbReference type="InterPro" id="IPR035892">
    <property type="entry name" value="C2_domain_sf"/>
</dbReference>
<keyword evidence="8 11" id="KW-0456">Lyase</keyword>
<protein>
    <recommendedName>
        <fullName evidence="11">Phosphatidylserine decarboxylase proenzyme 2</fullName>
        <ecNumber evidence="11">4.1.1.65</ecNumber>
    </recommendedName>
    <component>
        <recommendedName>
            <fullName evidence="11">Phosphatidylserine decarboxylase 2 beta chain</fullName>
        </recommendedName>
    </component>
    <component>
        <recommendedName>
            <fullName evidence="11">Phosphatidylserine decarboxylase 2 alpha chain</fullName>
        </recommendedName>
    </component>
</protein>
<evidence type="ECO:0000256" key="4">
    <source>
        <dbReference type="ARBA" id="ARBA00023098"/>
    </source>
</evidence>
<evidence type="ECO:0000256" key="2">
    <source>
        <dbReference type="ARBA" id="ARBA00022516"/>
    </source>
</evidence>
<dbReference type="InterPro" id="IPR033179">
    <property type="entry name" value="PSD_type2_pro"/>
</dbReference>
<dbReference type="Proteomes" id="UP001210925">
    <property type="component" value="Unassembled WGS sequence"/>
</dbReference>
<dbReference type="EC" id="4.1.1.65" evidence="11"/>
<feature type="modified residue" description="Pyruvic acid (Ser); by autocatalysis" evidence="11">
    <location>
        <position position="720"/>
    </location>
</feature>
<dbReference type="AlphaFoldDB" id="A0AAD5UFJ1"/>
<keyword evidence="9 11" id="KW-1208">Phospholipid metabolism</keyword>
<evidence type="ECO:0000256" key="11">
    <source>
        <dbReference type="HAMAP-Rule" id="MF_03209"/>
    </source>
</evidence>
<comment type="cofactor">
    <cofactor evidence="11">
        <name>pyruvate</name>
        <dbReference type="ChEBI" id="CHEBI:15361"/>
    </cofactor>
    <text evidence="11">Binds 1 pyruvoyl group covalently per subunit.</text>
</comment>
<dbReference type="GO" id="GO:0016540">
    <property type="term" value="P:protein autoprocessing"/>
    <property type="evidence" value="ECO:0007669"/>
    <property type="project" value="UniProtKB-UniRule"/>
</dbReference>
<dbReference type="GO" id="GO:0004609">
    <property type="term" value="F:phosphatidylserine decarboxylase activity"/>
    <property type="evidence" value="ECO:0007669"/>
    <property type="project" value="UniProtKB-UniRule"/>
</dbReference>
<evidence type="ECO:0000256" key="5">
    <source>
        <dbReference type="ARBA" id="ARBA00023136"/>
    </source>
</evidence>
<keyword evidence="10 11" id="KW-0670">Pyruvate</keyword>
<dbReference type="PANTHER" id="PTHR10067:SF17">
    <property type="entry name" value="PHOSPHATIDYLSERINE DECARBOXYLASE PROENZYME 2"/>
    <property type="match status" value="1"/>
</dbReference>
<comment type="function">
    <text evidence="11">Catalyzes the formation of phosphatidylethanolamine (PtdEtn) from phosphatidylserine (PtdSer). Plays a central role in phospholipid metabolism and in the interorganelle trafficking of phosphatidylserine.</text>
</comment>
<organism evidence="13 14">
    <name type="scientific">Boothiomyces macroporosus</name>
    <dbReference type="NCBI Taxonomy" id="261099"/>
    <lineage>
        <taxon>Eukaryota</taxon>
        <taxon>Fungi</taxon>
        <taxon>Fungi incertae sedis</taxon>
        <taxon>Chytridiomycota</taxon>
        <taxon>Chytridiomycota incertae sedis</taxon>
        <taxon>Chytridiomycetes</taxon>
        <taxon>Rhizophydiales</taxon>
        <taxon>Terramycetaceae</taxon>
        <taxon>Boothiomyces</taxon>
    </lineage>
</organism>
<reference evidence="13" key="1">
    <citation type="submission" date="2020-05" db="EMBL/GenBank/DDBJ databases">
        <title>Phylogenomic resolution of chytrid fungi.</title>
        <authorList>
            <person name="Stajich J.E."/>
            <person name="Amses K."/>
            <person name="Simmons R."/>
            <person name="Seto K."/>
            <person name="Myers J."/>
            <person name="Bonds A."/>
            <person name="Quandt C.A."/>
            <person name="Barry K."/>
            <person name="Liu P."/>
            <person name="Grigoriev I."/>
            <person name="Longcore J.E."/>
            <person name="James T.Y."/>
        </authorList>
    </citation>
    <scope>NUCLEOTIDE SEQUENCE</scope>
    <source>
        <strain evidence="13">PLAUS21</strain>
    </source>
</reference>
<dbReference type="GO" id="GO:0005795">
    <property type="term" value="C:Golgi stack"/>
    <property type="evidence" value="ECO:0007669"/>
    <property type="project" value="UniProtKB-UniRule"/>
</dbReference>
<evidence type="ECO:0000256" key="8">
    <source>
        <dbReference type="ARBA" id="ARBA00023239"/>
    </source>
</evidence>
<dbReference type="PANTHER" id="PTHR10067">
    <property type="entry name" value="PHOSPHATIDYLSERINE DECARBOXYLASE"/>
    <property type="match status" value="1"/>
</dbReference>
<dbReference type="GO" id="GO:0000139">
    <property type="term" value="C:Golgi membrane"/>
    <property type="evidence" value="ECO:0007669"/>
    <property type="project" value="UniProtKB-SubCell"/>
</dbReference>
<dbReference type="InterPro" id="IPR033177">
    <property type="entry name" value="PSD-B"/>
</dbReference>
<feature type="chain" id="PRO_5041753094" description="Phosphatidylserine decarboxylase 2 beta chain" evidence="11">
    <location>
        <begin position="1"/>
        <end position="719"/>
    </location>
</feature>
<keyword evidence="4 11" id="KW-0443">Lipid metabolism</keyword>
<dbReference type="InterPro" id="IPR000008">
    <property type="entry name" value="C2_dom"/>
</dbReference>
<comment type="domain">
    <text evidence="11">The C2 domains have an essential, but non-catalytic function. They may facilitate interactions with other proteins and are required for lipid transport function.</text>
</comment>
<name>A0AAD5UFJ1_9FUNG</name>
<feature type="site" description="Cleavage (non-hydrolytic); by autocatalysis" evidence="11">
    <location>
        <begin position="719"/>
        <end position="720"/>
    </location>
</feature>
<comment type="pathway">
    <text evidence="1">Lipid metabolism.</text>
</comment>
<keyword evidence="14" id="KW-1185">Reference proteome</keyword>
<feature type="active site" description="Charge relay system; for autoendoproteolytic cleavage activity" evidence="11">
    <location>
        <position position="633"/>
    </location>
</feature>
<comment type="similarity">
    <text evidence="11">Belongs to the phosphatidylserine decarboxylase family. PSD-B subfamily. Eukaryotic type II sub-subfamily.</text>
</comment>
<dbReference type="InterPro" id="IPR003817">
    <property type="entry name" value="PS_Dcarbxylase"/>
</dbReference>
<evidence type="ECO:0000256" key="6">
    <source>
        <dbReference type="ARBA" id="ARBA00023145"/>
    </source>
</evidence>
<evidence type="ECO:0000256" key="9">
    <source>
        <dbReference type="ARBA" id="ARBA00023264"/>
    </source>
</evidence>
<feature type="active site" description="Charge relay system; for autoendoproteolytic cleavage activity" evidence="11">
    <location>
        <position position="577"/>
    </location>
</feature>
<dbReference type="NCBIfam" id="TIGR00163">
    <property type="entry name" value="PS_decarb"/>
    <property type="match status" value="1"/>
</dbReference>
<comment type="PTM">
    <text evidence="11">Is synthesized initially as an inactive proenzyme. Formation of the active enzyme involves a self-maturation process in which the active site pyruvoyl group is generated from an internal serine residue via an autocatalytic post-translational modification. Two non-identical subunits are generated from the proenzyme in this reaction, and the pyruvate is formed at the N-terminus of the alpha chain, which is derived from the carboxyl end of the proenzyme. The autoendoproteolytic cleavage occurs by a canonical serine protease mechanism, in which the side chain hydroxyl group of the serine supplies its oxygen atom to form the C-terminus of the beta chain, while the remainder of the serine residue undergoes an oxidative deamination to produce ammonia and the pyruvoyl prosthetic group on the alpha chain. During this reaction, the Ser that is part of the protease active site of the proenzyme becomes the pyruvoyl prosthetic group, which constitutes an essential element of the active site of the mature decarboxylase.</text>
</comment>
<dbReference type="HAMAP" id="MF_00663">
    <property type="entry name" value="PS_decarb_PSD_B_type2"/>
    <property type="match status" value="1"/>
</dbReference>
<comment type="caution">
    <text evidence="13">The sequence shown here is derived from an EMBL/GenBank/DDBJ whole genome shotgun (WGS) entry which is preliminary data.</text>
</comment>
<evidence type="ECO:0000313" key="13">
    <source>
        <dbReference type="EMBL" id="KAJ3256853.1"/>
    </source>
</evidence>
<evidence type="ECO:0000256" key="7">
    <source>
        <dbReference type="ARBA" id="ARBA00023209"/>
    </source>
</evidence>
<keyword evidence="3 11" id="KW-0210">Decarboxylase</keyword>
<accession>A0AAD5UFJ1</accession>
<feature type="active site" description="Charge relay system; for autoendoproteolytic cleavage activity" evidence="11">
    <location>
        <position position="720"/>
    </location>
</feature>
<dbReference type="SUPFAM" id="SSF49562">
    <property type="entry name" value="C2 domain (Calcium/lipid-binding domain, CaLB)"/>
    <property type="match status" value="1"/>
</dbReference>
<evidence type="ECO:0000256" key="3">
    <source>
        <dbReference type="ARBA" id="ARBA00022793"/>
    </source>
</evidence>
<feature type="domain" description="C2" evidence="12">
    <location>
        <begin position="131"/>
        <end position="253"/>
    </location>
</feature>
<feature type="active site" description="Schiff-base intermediate with substrate; via pyruvic acid; for decarboxylase activity" evidence="11">
    <location>
        <position position="720"/>
    </location>
</feature>
<keyword evidence="6 11" id="KW-0865">Zymogen</keyword>